<proteinExistence type="predicted"/>
<organism evidence="1 2">
    <name type="scientific">Leptospira bandrabouensis</name>
    <dbReference type="NCBI Taxonomy" id="2484903"/>
    <lineage>
        <taxon>Bacteria</taxon>
        <taxon>Pseudomonadati</taxon>
        <taxon>Spirochaetota</taxon>
        <taxon>Spirochaetia</taxon>
        <taxon>Leptospirales</taxon>
        <taxon>Leptospiraceae</taxon>
        <taxon>Leptospira</taxon>
    </lineage>
</organism>
<gene>
    <name evidence="1" type="ORF">EHR08_06570</name>
</gene>
<sequence length="138" mass="16060">MFVKFIRPICFLFVILFELVPMHLHLYAKTDGCYPFTEEQKIEKLLKKVGKIQGSFIRNGDTHTPEEAEKHLRYKLEEAKSSIFAPKPKDWTAKLFIEKIASKSFLTGTPYRIQFSQGKEIPSADWLFAELAQMEICK</sequence>
<dbReference type="RefSeq" id="WP_135746297.1">
    <property type="nucleotide sequence ID" value="NZ_RQHT01000014.1"/>
</dbReference>
<dbReference type="Pfam" id="PF17263">
    <property type="entry name" value="DUF5329"/>
    <property type="match status" value="1"/>
</dbReference>
<evidence type="ECO:0000313" key="2">
    <source>
        <dbReference type="Proteomes" id="UP000297649"/>
    </source>
</evidence>
<name>A0A6H3P5J9_9LEPT</name>
<protein>
    <submittedName>
        <fullName evidence="1">Uncharacterized protein</fullName>
    </submittedName>
</protein>
<comment type="caution">
    <text evidence="1">The sequence shown here is derived from an EMBL/GenBank/DDBJ whole genome shotgun (WGS) entry which is preliminary data.</text>
</comment>
<dbReference type="AlphaFoldDB" id="A0A6H3P5J9"/>
<dbReference type="InterPro" id="IPR035242">
    <property type="entry name" value="DUF5329"/>
</dbReference>
<keyword evidence="2" id="KW-1185">Reference proteome</keyword>
<dbReference type="Proteomes" id="UP000297649">
    <property type="component" value="Unassembled WGS sequence"/>
</dbReference>
<reference evidence="1" key="1">
    <citation type="journal article" date="2019" name="PLoS Negl. Trop. Dis.">
        <title>Revisiting the worldwide diversity of Leptospira species in the environment.</title>
        <authorList>
            <person name="Vincent A.T."/>
            <person name="Schiettekatte O."/>
            <person name="Bourhy P."/>
            <person name="Veyrier F.J."/>
            <person name="Picardeau M."/>
        </authorList>
    </citation>
    <scope>NUCLEOTIDE SEQUENCE [LARGE SCALE GENOMIC DNA]</scope>
    <source>
        <strain evidence="1">201601109</strain>
    </source>
</reference>
<accession>A0A6H3P5J9</accession>
<evidence type="ECO:0000313" key="1">
    <source>
        <dbReference type="EMBL" id="TGN16685.1"/>
    </source>
</evidence>
<dbReference type="OrthoDB" id="344871at2"/>
<dbReference type="EMBL" id="RQHU01000005">
    <property type="protein sequence ID" value="TGN16685.1"/>
    <property type="molecule type" value="Genomic_DNA"/>
</dbReference>